<keyword evidence="4" id="KW-0694">RNA-binding</keyword>
<dbReference type="InterPro" id="IPR009068">
    <property type="entry name" value="uS15_NS1_RNA-bd_sf"/>
</dbReference>
<accession>A0AAW9PUZ2</accession>
<dbReference type="GO" id="GO:0006412">
    <property type="term" value="P:translation"/>
    <property type="evidence" value="ECO:0007669"/>
    <property type="project" value="UniProtKB-UniRule"/>
</dbReference>
<evidence type="ECO:0000256" key="1">
    <source>
        <dbReference type="ARBA" id="ARBA00022980"/>
    </source>
</evidence>
<dbReference type="RefSeq" id="WP_330481693.1">
    <property type="nucleotide sequence ID" value="NZ_JAZBJZ010000002.1"/>
</dbReference>
<dbReference type="SMART" id="SM01387">
    <property type="entry name" value="Ribosomal_S15"/>
    <property type="match status" value="1"/>
</dbReference>
<name>A0AAW9PUZ2_9CYAN</name>
<proteinExistence type="inferred from homology"/>
<comment type="function">
    <text evidence="4">One of the primary rRNA binding proteins, it binds directly to 16S rRNA where it helps nucleate assembly of the platform of the 30S subunit by binding and bridging several RNA helices of the 16S rRNA.</text>
</comment>
<dbReference type="Pfam" id="PF00312">
    <property type="entry name" value="Ribosomal_S15"/>
    <property type="match status" value="1"/>
</dbReference>
<dbReference type="InterPro" id="IPR000589">
    <property type="entry name" value="Ribosomal_uS15"/>
</dbReference>
<dbReference type="AlphaFoldDB" id="A0AAW9PUZ2"/>
<dbReference type="EMBL" id="JAZBJZ010000002">
    <property type="protein sequence ID" value="MEE3715274.1"/>
    <property type="molecule type" value="Genomic_DNA"/>
</dbReference>
<dbReference type="PANTHER" id="PTHR23321">
    <property type="entry name" value="RIBOSOMAL PROTEIN S15, BACTERIAL AND ORGANELLAR"/>
    <property type="match status" value="1"/>
</dbReference>
<evidence type="ECO:0000256" key="3">
    <source>
        <dbReference type="ARBA" id="ARBA00064542"/>
    </source>
</evidence>
<organism evidence="6 7">
    <name type="scientific">Tumidithrix elongata BACA0141</name>
    <dbReference type="NCBI Taxonomy" id="2716417"/>
    <lineage>
        <taxon>Bacteria</taxon>
        <taxon>Bacillati</taxon>
        <taxon>Cyanobacteriota</taxon>
        <taxon>Cyanophyceae</taxon>
        <taxon>Pseudanabaenales</taxon>
        <taxon>Pseudanabaenaceae</taxon>
        <taxon>Tumidithrix</taxon>
        <taxon>Tumidithrix elongata</taxon>
    </lineage>
</organism>
<keyword evidence="7" id="KW-1185">Reference proteome</keyword>
<evidence type="ECO:0000313" key="7">
    <source>
        <dbReference type="Proteomes" id="UP001333818"/>
    </source>
</evidence>
<keyword evidence="2 4" id="KW-0687">Ribonucleoprotein</keyword>
<evidence type="ECO:0000256" key="5">
    <source>
        <dbReference type="RuleBase" id="RU003919"/>
    </source>
</evidence>
<dbReference type="GO" id="GO:0019843">
    <property type="term" value="F:rRNA binding"/>
    <property type="evidence" value="ECO:0007669"/>
    <property type="project" value="UniProtKB-UniRule"/>
</dbReference>
<dbReference type="NCBIfam" id="TIGR00952">
    <property type="entry name" value="S15_bact"/>
    <property type="match status" value="1"/>
</dbReference>
<comment type="similarity">
    <text evidence="4 5">Belongs to the universal ribosomal protein uS15 family.</text>
</comment>
<keyword evidence="1 4" id="KW-0689">Ribosomal protein</keyword>
<evidence type="ECO:0000256" key="4">
    <source>
        <dbReference type="HAMAP-Rule" id="MF_01343"/>
    </source>
</evidence>
<comment type="caution">
    <text evidence="6">The sequence shown here is derived from an EMBL/GenBank/DDBJ whole genome shotgun (WGS) entry which is preliminary data.</text>
</comment>
<dbReference type="InterPro" id="IPR005290">
    <property type="entry name" value="Ribosomal_uS15_bac-type"/>
</dbReference>
<dbReference type="CDD" id="cd00353">
    <property type="entry name" value="Ribosomal_S15p_S13e"/>
    <property type="match status" value="1"/>
</dbReference>
<dbReference type="GO" id="GO:0003735">
    <property type="term" value="F:structural constituent of ribosome"/>
    <property type="evidence" value="ECO:0007669"/>
    <property type="project" value="InterPro"/>
</dbReference>
<comment type="function">
    <text evidence="4">Forms an intersubunit bridge (bridge B4) with the 23S rRNA of the 50S subunit in the ribosome.</text>
</comment>
<dbReference type="FunFam" id="1.10.287.10:FF:000002">
    <property type="entry name" value="30S ribosomal protein S15"/>
    <property type="match status" value="1"/>
</dbReference>
<dbReference type="GO" id="GO:0022627">
    <property type="term" value="C:cytosolic small ribosomal subunit"/>
    <property type="evidence" value="ECO:0007669"/>
    <property type="project" value="TreeGrafter"/>
</dbReference>
<dbReference type="Gene3D" id="1.10.287.10">
    <property type="entry name" value="S15/NS1, RNA-binding"/>
    <property type="match status" value="1"/>
</dbReference>
<evidence type="ECO:0000256" key="2">
    <source>
        <dbReference type="ARBA" id="ARBA00023274"/>
    </source>
</evidence>
<dbReference type="HAMAP" id="MF_01343_B">
    <property type="entry name" value="Ribosomal_uS15_B"/>
    <property type="match status" value="1"/>
</dbReference>
<dbReference type="PANTHER" id="PTHR23321:SF26">
    <property type="entry name" value="SMALL RIBOSOMAL SUBUNIT PROTEIN US15M"/>
    <property type="match status" value="1"/>
</dbReference>
<dbReference type="Proteomes" id="UP001333818">
    <property type="component" value="Unassembled WGS sequence"/>
</dbReference>
<gene>
    <name evidence="4 6" type="primary">rpsO</name>
    <name evidence="4" type="synonym">rps15</name>
    <name evidence="6" type="ORF">V2H45_00785</name>
</gene>
<dbReference type="Gene3D" id="6.10.250.3130">
    <property type="match status" value="1"/>
</dbReference>
<reference evidence="6" key="1">
    <citation type="submission" date="2024-01" db="EMBL/GenBank/DDBJ databases">
        <title>Bank of Algae and Cyanobacteria of the Azores (BACA) strain genomes.</title>
        <authorList>
            <person name="Luz R."/>
            <person name="Cordeiro R."/>
            <person name="Fonseca A."/>
            <person name="Goncalves V."/>
        </authorList>
    </citation>
    <scope>NUCLEOTIDE SEQUENCE</scope>
    <source>
        <strain evidence="6">BACA0141</strain>
    </source>
</reference>
<keyword evidence="4" id="KW-0699">rRNA-binding</keyword>
<sequence length="89" mass="10388">MALLQERKQEIFAAYQKHPTDTGSSDVQVAMLTERINQLSTHLKIHSKDFSSRRSLLKLIGQRKRLLAYIRNENRDHYKALIQRLGVRG</sequence>
<evidence type="ECO:0000313" key="6">
    <source>
        <dbReference type="EMBL" id="MEE3715274.1"/>
    </source>
</evidence>
<protein>
    <recommendedName>
        <fullName evidence="4">Small ribosomal subunit protein uS15</fullName>
    </recommendedName>
</protein>
<comment type="subunit">
    <text evidence="3 4">Part of the 30S ribosomal subunit. Forms a bridge to the 50S subunit in the 70S ribosome, contacting the 23S rRNA.</text>
</comment>
<dbReference type="SUPFAM" id="SSF47060">
    <property type="entry name" value="S15/NS1 RNA-binding domain"/>
    <property type="match status" value="1"/>
</dbReference>